<sequence length="219" mass="24001">MNAIDIVHPALNDYLLAHASPSADAVLRDLAEETRRTLPAHLSMQISHDEGALLTLLVRLTGARRAVEVGTFTGYSSLCIARGLAPGGRLLACDVSEEWTSVARRYWERAGVADRIDLRLAPAAETLRALPAEEEIDFAFVDADKTGYPVYYEELITRLRPGGLLVLDNTLRTGRVVDPAAHEPEVVAIRRVNDAITADERADSVLLPVRDGVTLVRKR</sequence>
<evidence type="ECO:0000256" key="3">
    <source>
        <dbReference type="ARBA" id="ARBA00022691"/>
    </source>
</evidence>
<accession>A0ABU2LC18</accession>
<dbReference type="InterPro" id="IPR029063">
    <property type="entry name" value="SAM-dependent_MTases_sf"/>
</dbReference>
<dbReference type="Proteomes" id="UP001183388">
    <property type="component" value="Unassembled WGS sequence"/>
</dbReference>
<gene>
    <name evidence="4" type="ORF">RM780_19420</name>
</gene>
<evidence type="ECO:0000256" key="2">
    <source>
        <dbReference type="ARBA" id="ARBA00022679"/>
    </source>
</evidence>
<dbReference type="CDD" id="cd02440">
    <property type="entry name" value="AdoMet_MTases"/>
    <property type="match status" value="1"/>
</dbReference>
<proteinExistence type="predicted"/>
<keyword evidence="3" id="KW-0949">S-adenosyl-L-methionine</keyword>
<dbReference type="Pfam" id="PF01596">
    <property type="entry name" value="Methyltransf_3"/>
    <property type="match status" value="1"/>
</dbReference>
<evidence type="ECO:0000256" key="1">
    <source>
        <dbReference type="ARBA" id="ARBA00022603"/>
    </source>
</evidence>
<dbReference type="EMBL" id="JAVREN010000031">
    <property type="protein sequence ID" value="MDT0309114.1"/>
    <property type="molecule type" value="Genomic_DNA"/>
</dbReference>
<comment type="caution">
    <text evidence="4">The sequence shown here is derived from an EMBL/GenBank/DDBJ whole genome shotgun (WGS) entry which is preliminary data.</text>
</comment>
<dbReference type="InterPro" id="IPR050362">
    <property type="entry name" value="Cation-dep_OMT"/>
</dbReference>
<dbReference type="SUPFAM" id="SSF53335">
    <property type="entry name" value="S-adenosyl-L-methionine-dependent methyltransferases"/>
    <property type="match status" value="1"/>
</dbReference>
<reference evidence="5" key="1">
    <citation type="submission" date="2023-07" db="EMBL/GenBank/DDBJ databases">
        <title>30 novel species of actinomycetes from the DSMZ collection.</title>
        <authorList>
            <person name="Nouioui I."/>
        </authorList>
    </citation>
    <scope>NUCLEOTIDE SEQUENCE [LARGE SCALE GENOMIC DNA]</scope>
    <source>
        <strain evidence="5">DSM 44917</strain>
    </source>
</reference>
<dbReference type="GO" id="GO:0008168">
    <property type="term" value="F:methyltransferase activity"/>
    <property type="evidence" value="ECO:0007669"/>
    <property type="project" value="UniProtKB-KW"/>
</dbReference>
<evidence type="ECO:0000313" key="5">
    <source>
        <dbReference type="Proteomes" id="UP001183388"/>
    </source>
</evidence>
<name>A0ABU2LC18_9ACTN</name>
<dbReference type="PROSITE" id="PS51682">
    <property type="entry name" value="SAM_OMT_I"/>
    <property type="match status" value="1"/>
</dbReference>
<evidence type="ECO:0000313" key="4">
    <source>
        <dbReference type="EMBL" id="MDT0309114.1"/>
    </source>
</evidence>
<keyword evidence="2 4" id="KW-0808">Transferase</keyword>
<dbReference type="EC" id="2.1.1.-" evidence="4"/>
<dbReference type="Gene3D" id="3.40.50.150">
    <property type="entry name" value="Vaccinia Virus protein VP39"/>
    <property type="match status" value="1"/>
</dbReference>
<keyword evidence="5" id="KW-1185">Reference proteome</keyword>
<dbReference type="PANTHER" id="PTHR10509:SF14">
    <property type="entry name" value="CAFFEOYL-COA O-METHYLTRANSFERASE 3-RELATED"/>
    <property type="match status" value="1"/>
</dbReference>
<dbReference type="GO" id="GO:0032259">
    <property type="term" value="P:methylation"/>
    <property type="evidence" value="ECO:0007669"/>
    <property type="project" value="UniProtKB-KW"/>
</dbReference>
<dbReference type="PANTHER" id="PTHR10509">
    <property type="entry name" value="O-METHYLTRANSFERASE-RELATED"/>
    <property type="match status" value="1"/>
</dbReference>
<protein>
    <submittedName>
        <fullName evidence="4">Class I SAM-dependent methyltransferase</fullName>
        <ecNumber evidence="4">2.1.1.-</ecNumber>
    </submittedName>
</protein>
<dbReference type="RefSeq" id="WP_311632070.1">
    <property type="nucleotide sequence ID" value="NZ_JAVREN010000031.1"/>
</dbReference>
<keyword evidence="1 4" id="KW-0489">Methyltransferase</keyword>
<dbReference type="InterPro" id="IPR002935">
    <property type="entry name" value="SAM_O-MeTrfase"/>
</dbReference>
<organism evidence="4 5">
    <name type="scientific">Streptomyces boetiae</name>
    <dbReference type="NCBI Taxonomy" id="3075541"/>
    <lineage>
        <taxon>Bacteria</taxon>
        <taxon>Bacillati</taxon>
        <taxon>Actinomycetota</taxon>
        <taxon>Actinomycetes</taxon>
        <taxon>Kitasatosporales</taxon>
        <taxon>Streptomycetaceae</taxon>
        <taxon>Streptomyces</taxon>
    </lineage>
</organism>